<feature type="region of interest" description="Disordered" evidence="3">
    <location>
        <begin position="607"/>
        <end position="646"/>
    </location>
</feature>
<dbReference type="EMBL" id="JADQDN010000001">
    <property type="protein sequence ID" value="MBF9194541.1"/>
    <property type="molecule type" value="Genomic_DNA"/>
</dbReference>
<organism evidence="4 5">
    <name type="scientific">Microvirga terrestris</name>
    <dbReference type="NCBI Taxonomy" id="2791024"/>
    <lineage>
        <taxon>Bacteria</taxon>
        <taxon>Pseudomonadati</taxon>
        <taxon>Pseudomonadota</taxon>
        <taxon>Alphaproteobacteria</taxon>
        <taxon>Hyphomicrobiales</taxon>
        <taxon>Methylobacteriaceae</taxon>
        <taxon>Microvirga</taxon>
    </lineage>
</organism>
<reference evidence="4 5" key="1">
    <citation type="submission" date="2020-11" db="EMBL/GenBank/DDBJ databases">
        <authorList>
            <person name="Kim M.K."/>
        </authorList>
    </citation>
    <scope>NUCLEOTIDE SEQUENCE [LARGE SCALE GENOMIC DNA]</scope>
    <source>
        <strain evidence="4 5">BT290</strain>
    </source>
</reference>
<dbReference type="InterPro" id="IPR018511">
    <property type="entry name" value="Hemolysin-typ_Ca-bd_CS"/>
</dbReference>
<dbReference type="InterPro" id="IPR055151">
    <property type="entry name" value="GH113"/>
</dbReference>
<dbReference type="CDD" id="cd19608">
    <property type="entry name" value="GH113_mannanase-like"/>
    <property type="match status" value="1"/>
</dbReference>
<dbReference type="Pfam" id="PF00353">
    <property type="entry name" value="HemolysinCabind"/>
    <property type="match status" value="5"/>
</dbReference>
<sequence>MAKLFDFQAESLPSWWDGNYTIQGANLDLIKGDGASQVVLVPTVYMDSLTSTRVYRDNGDAGGYNTDGAPRTESDASIREAINAAQTRGLEVIFKLHVNMQNDDWNALIGPPAGSTPAEAKVWADAWFASYKEAVIHYARLAKAEGITAFAIGNECESMTQPQYTQYWRDIITDVRKELEGTDIKLTYAATWTEALHVEFWDQLDYMGANPYIAFTANNANPTVQQLVDGWTKPSNVSSTSNPIIAKFGQNMSAMDALKHVAQQFGKKLIFTETGFRSMNLNNTSPWEWGEDNFIDEPEQLNMFKAFYKIITDRIDEGWMGGYWLWNYDANQPNPAPDSGYGTDGKLADAIVEQYFKNPGSVAGLKLDGTTAGDRLAGGFNHDTIAGGAGNDILTGNRGGDLFVYAGGDGADTITDFRYTQQGDRIRLINVGAAGFDDLEIVQTNGGYIVRFSDGGSLTVLTTDTNPNANWFTFTAETGPSIKPTDGDDSITGTSKANVIKAKAGDDTVLGLGGSDRLSGELGNDTIDGGTGNDVLYGDKGDDYLEGGSGADRVYGGENNDIISGGAENDQLRGDSGDDMLNGDAGNDLLRGGAGYDVLNGDAGHDKLYGEADNDQLSGGDGNDLVNGGDGNDGVEGGDGDDKLYGGNGDDAVQGWFGNDQMWGGAGNDMLEAGGGTDKLWGGKGADDFVFGQGMGKDVIYDFKLKQEDQLIVQGNMNGTGIGSGATDAEVMQIFRKLVKQVGRDTVINFGDGDVLTLKNFKASTLDRGDLWFW</sequence>
<comment type="subcellular location">
    <subcellularLocation>
        <location evidence="1">Secreted</location>
    </subcellularLocation>
</comment>
<evidence type="ECO:0000313" key="5">
    <source>
        <dbReference type="Proteomes" id="UP000611708"/>
    </source>
</evidence>
<evidence type="ECO:0000256" key="2">
    <source>
        <dbReference type="ARBA" id="ARBA00022525"/>
    </source>
</evidence>
<protein>
    <recommendedName>
        <fullName evidence="6">Calcium-binding protein</fullName>
    </recommendedName>
</protein>
<gene>
    <name evidence="4" type="ORF">I2H36_00685</name>
</gene>
<feature type="region of interest" description="Disordered" evidence="3">
    <location>
        <begin position="562"/>
        <end position="585"/>
    </location>
</feature>
<dbReference type="PRINTS" id="PR00313">
    <property type="entry name" value="CABNDNGRPT"/>
</dbReference>
<dbReference type="Gene3D" id="2.150.10.10">
    <property type="entry name" value="Serralysin-like metalloprotease, C-terminal"/>
    <property type="match status" value="3"/>
</dbReference>
<proteinExistence type="predicted"/>
<dbReference type="InterPro" id="IPR017853">
    <property type="entry name" value="GH"/>
</dbReference>
<feature type="compositionally biased region" description="Gly residues" evidence="3">
    <location>
        <begin position="628"/>
        <end position="637"/>
    </location>
</feature>
<evidence type="ECO:0000256" key="3">
    <source>
        <dbReference type="SAM" id="MobiDB-lite"/>
    </source>
</evidence>
<evidence type="ECO:0000313" key="4">
    <source>
        <dbReference type="EMBL" id="MBF9194541.1"/>
    </source>
</evidence>
<dbReference type="SUPFAM" id="SSF51445">
    <property type="entry name" value="(Trans)glycosidases"/>
    <property type="match status" value="1"/>
</dbReference>
<dbReference type="PANTHER" id="PTHR38340">
    <property type="entry name" value="S-LAYER PROTEIN"/>
    <property type="match status" value="1"/>
</dbReference>
<comment type="caution">
    <text evidence="4">The sequence shown here is derived from an EMBL/GenBank/DDBJ whole genome shotgun (WGS) entry which is preliminary data.</text>
</comment>
<name>A0ABS0HM35_9HYPH</name>
<keyword evidence="5" id="KW-1185">Reference proteome</keyword>
<dbReference type="InterPro" id="IPR050557">
    <property type="entry name" value="RTX_toxin/Mannuronan_C5-epim"/>
</dbReference>
<evidence type="ECO:0000256" key="1">
    <source>
        <dbReference type="ARBA" id="ARBA00004613"/>
    </source>
</evidence>
<dbReference type="Gene3D" id="3.20.20.80">
    <property type="entry name" value="Glycosidases"/>
    <property type="match status" value="1"/>
</dbReference>
<dbReference type="InterPro" id="IPR011049">
    <property type="entry name" value="Serralysin-like_metalloprot_C"/>
</dbReference>
<dbReference type="RefSeq" id="WP_196261970.1">
    <property type="nucleotide sequence ID" value="NZ_JADQDN010000001.1"/>
</dbReference>
<keyword evidence="2" id="KW-0964">Secreted</keyword>
<accession>A0ABS0HM35</accession>
<dbReference type="InterPro" id="IPR001343">
    <property type="entry name" value="Hemolysn_Ca-bd"/>
</dbReference>
<dbReference type="PANTHER" id="PTHR38340:SF1">
    <property type="entry name" value="S-LAYER PROTEIN"/>
    <property type="match status" value="1"/>
</dbReference>
<dbReference type="SUPFAM" id="SSF51120">
    <property type="entry name" value="beta-Roll"/>
    <property type="match status" value="3"/>
</dbReference>
<dbReference type="Proteomes" id="UP000611708">
    <property type="component" value="Unassembled WGS sequence"/>
</dbReference>
<dbReference type="Pfam" id="PF22612">
    <property type="entry name" value="GH113"/>
    <property type="match status" value="1"/>
</dbReference>
<evidence type="ECO:0008006" key="6">
    <source>
        <dbReference type="Google" id="ProtNLM"/>
    </source>
</evidence>
<dbReference type="PROSITE" id="PS00330">
    <property type="entry name" value="HEMOLYSIN_CALCIUM"/>
    <property type="match status" value="2"/>
</dbReference>